<evidence type="ECO:0000313" key="12">
    <source>
        <dbReference type="EMBL" id="CAL4783542.1"/>
    </source>
</evidence>
<feature type="compositionally biased region" description="Basic residues" evidence="7">
    <location>
        <begin position="286"/>
        <end position="295"/>
    </location>
</feature>
<name>A0A9P1G389_9DINO</name>
<dbReference type="PROSITE" id="PS50102">
    <property type="entry name" value="RRM"/>
    <property type="match status" value="1"/>
</dbReference>
<dbReference type="EMBL" id="CAMXCT030002179">
    <property type="protein sequence ID" value="CAL4783542.1"/>
    <property type="molecule type" value="Genomic_DNA"/>
</dbReference>
<keyword evidence="1 6" id="KW-0479">Metal-binding</keyword>
<dbReference type="InterPro" id="IPR035979">
    <property type="entry name" value="RBD_domain_sf"/>
</dbReference>
<comment type="caution">
    <text evidence="10">The sequence shown here is derived from an EMBL/GenBank/DDBJ whole genome shotgun (WGS) entry which is preliminary data.</text>
</comment>
<dbReference type="Pfam" id="PF00642">
    <property type="entry name" value="zf-CCCH"/>
    <property type="match status" value="2"/>
</dbReference>
<dbReference type="SMART" id="SM00356">
    <property type="entry name" value="ZnF_C3H1"/>
    <property type="match status" value="3"/>
</dbReference>
<feature type="domain" description="C3H1-type" evidence="9">
    <location>
        <begin position="52"/>
        <end position="79"/>
    </location>
</feature>
<keyword evidence="3 6" id="KW-0863">Zinc-finger</keyword>
<feature type="compositionally biased region" description="Low complexity" evidence="7">
    <location>
        <begin position="186"/>
        <end position="202"/>
    </location>
</feature>
<feature type="compositionally biased region" description="Low complexity" evidence="7">
    <location>
        <begin position="516"/>
        <end position="526"/>
    </location>
</feature>
<dbReference type="SUPFAM" id="SSF90229">
    <property type="entry name" value="CCCH zinc finger"/>
    <property type="match status" value="2"/>
</dbReference>
<evidence type="ECO:0000256" key="3">
    <source>
        <dbReference type="ARBA" id="ARBA00022771"/>
    </source>
</evidence>
<feature type="compositionally biased region" description="Polar residues" evidence="7">
    <location>
        <begin position="143"/>
        <end position="164"/>
    </location>
</feature>
<dbReference type="InterPro" id="IPR012677">
    <property type="entry name" value="Nucleotide-bd_a/b_plait_sf"/>
</dbReference>
<feature type="region of interest" description="Disordered" evidence="7">
    <location>
        <begin position="115"/>
        <end position="307"/>
    </location>
</feature>
<dbReference type="Gene3D" id="4.10.1000.10">
    <property type="entry name" value="Zinc finger, CCCH-type"/>
    <property type="match status" value="3"/>
</dbReference>
<evidence type="ECO:0000256" key="5">
    <source>
        <dbReference type="PROSITE-ProRule" id="PRU00176"/>
    </source>
</evidence>
<evidence type="ECO:0000313" key="13">
    <source>
        <dbReference type="Proteomes" id="UP001152797"/>
    </source>
</evidence>
<gene>
    <name evidence="10" type="ORF">C1SCF055_LOCUS22725</name>
</gene>
<feature type="compositionally biased region" description="Basic and acidic residues" evidence="7">
    <location>
        <begin position="115"/>
        <end position="142"/>
    </location>
</feature>
<evidence type="ECO:0000256" key="7">
    <source>
        <dbReference type="SAM" id="MobiDB-lite"/>
    </source>
</evidence>
<reference evidence="11" key="2">
    <citation type="submission" date="2024-04" db="EMBL/GenBank/DDBJ databases">
        <authorList>
            <person name="Chen Y."/>
            <person name="Shah S."/>
            <person name="Dougan E. K."/>
            <person name="Thang M."/>
            <person name="Chan C."/>
        </authorList>
    </citation>
    <scope>NUCLEOTIDE SEQUENCE [LARGE SCALE GENOMIC DNA]</scope>
</reference>
<dbReference type="Gene3D" id="3.30.70.330">
    <property type="match status" value="1"/>
</dbReference>
<dbReference type="SUPFAM" id="SSF54928">
    <property type="entry name" value="RNA-binding domain, RBD"/>
    <property type="match status" value="1"/>
</dbReference>
<feature type="zinc finger region" description="C3H1-type" evidence="6">
    <location>
        <begin position="17"/>
        <end position="44"/>
    </location>
</feature>
<feature type="region of interest" description="Disordered" evidence="7">
    <location>
        <begin position="454"/>
        <end position="526"/>
    </location>
</feature>
<feature type="region of interest" description="Disordered" evidence="7">
    <location>
        <begin position="565"/>
        <end position="596"/>
    </location>
</feature>
<feature type="compositionally biased region" description="Polar residues" evidence="7">
    <location>
        <begin position="581"/>
        <end position="593"/>
    </location>
</feature>
<protein>
    <submittedName>
        <fullName evidence="12">Protein MEI2-like 2</fullName>
    </submittedName>
</protein>
<dbReference type="Proteomes" id="UP001152797">
    <property type="component" value="Unassembled WGS sequence"/>
</dbReference>
<dbReference type="GO" id="GO:0003729">
    <property type="term" value="F:mRNA binding"/>
    <property type="evidence" value="ECO:0007669"/>
    <property type="project" value="InterPro"/>
</dbReference>
<dbReference type="AlphaFoldDB" id="A0A9P1G389"/>
<evidence type="ECO:0000256" key="4">
    <source>
        <dbReference type="ARBA" id="ARBA00022833"/>
    </source>
</evidence>
<proteinExistence type="predicted"/>
<evidence type="ECO:0000259" key="9">
    <source>
        <dbReference type="PROSITE" id="PS50103"/>
    </source>
</evidence>
<accession>A0A9P1G389</accession>
<dbReference type="EMBL" id="CAMXCT020002179">
    <property type="protein sequence ID" value="CAL1149605.1"/>
    <property type="molecule type" value="Genomic_DNA"/>
</dbReference>
<feature type="compositionally biased region" description="Basic residues" evidence="7">
    <location>
        <begin position="500"/>
        <end position="511"/>
    </location>
</feature>
<evidence type="ECO:0000256" key="1">
    <source>
        <dbReference type="ARBA" id="ARBA00022723"/>
    </source>
</evidence>
<feature type="domain" description="C3H1-type" evidence="9">
    <location>
        <begin position="17"/>
        <end position="44"/>
    </location>
</feature>
<keyword evidence="4 6" id="KW-0862">Zinc</keyword>
<evidence type="ECO:0000256" key="6">
    <source>
        <dbReference type="PROSITE-ProRule" id="PRU00723"/>
    </source>
</evidence>
<dbReference type="EMBL" id="CAMXCT010002179">
    <property type="protein sequence ID" value="CAI3996230.1"/>
    <property type="molecule type" value="Genomic_DNA"/>
</dbReference>
<dbReference type="InterPro" id="IPR000504">
    <property type="entry name" value="RRM_dom"/>
</dbReference>
<feature type="compositionally biased region" description="Low complexity" evidence="7">
    <location>
        <begin position="255"/>
        <end position="268"/>
    </location>
</feature>
<evidence type="ECO:0000259" key="8">
    <source>
        <dbReference type="PROSITE" id="PS50102"/>
    </source>
</evidence>
<dbReference type="InterPro" id="IPR036855">
    <property type="entry name" value="Znf_CCCH_sf"/>
</dbReference>
<feature type="compositionally biased region" description="Gly residues" evidence="7">
    <location>
        <begin position="165"/>
        <end position="185"/>
    </location>
</feature>
<sequence>MSGDAKPLLRRRHAAQLFKTEICKFFLEGRCESGDACSYAHEKNEVRTKPDLTRTSMCRKLLTDGACNDKRCRFAHSEHELRATNGFFKMKMCFFAQSGKCKHGSRCRFAHTMDELRPAGPRKDPELPDAKSAQEEEQRQDSQIDLYSLSSLPERQKSSQQESHGTGGSTATGNGGSTSGNGGSTSGNASGQSSNENSGSGNSRREGDSRPHRGRAAMQARMRTTQNMAEESSSSSGNTSLTLVPRSEHTGSTPASDSSSSGAVGNGDDAVEADGSAAGAPEQKNKTRRSQRRRTSSLGESDGESKNQGEVTLIVSNLPVYLTRGALLSMFEDLTATMRGKFDFFYSPWDLKAGHSLGYAIINFTDSRQAAKFDQQWTDKNLLRKKHPPLKVRKASIQGLTANIEYFSKNLSCPDSRFVPLYRDSEGNMAPLELADGDVESQSVNSWKAEGLSAQKLGPQDLDTGQGGATSKKSAGETCRAVISGSSRPEEHSLQESETRHRRRRNRRRSRQTSMAEAADAAPVGEAPEALQVAEKLPMAPAAWSMPGVQPDLRQLALRHQHQQVLKTMAEKEDRKHTKNQSHSQEAARSSQEAPDMSRLLEAQQLQMLAKQLQQFHASVQMSGMNGVAPTASSAMTWQADSFSQAPTPSTAPTGPNQFMVSPVPAGADSAQLALHMSRQAKQLPVADSQVYNAMSSDLPVGAVTGSAGPPIAPLVPYMMMPVQSVQPVQSLQAALANNANCANAMVAGNFAGGLRYLNGDEVYTD</sequence>
<dbReference type="PANTHER" id="PTHR12547">
    <property type="entry name" value="CCCH ZINC FINGER/TIS11-RELATED"/>
    <property type="match status" value="1"/>
</dbReference>
<dbReference type="InterPro" id="IPR007201">
    <property type="entry name" value="Mei2-like_Rrm_C"/>
</dbReference>
<feature type="zinc finger region" description="C3H1-type" evidence="6">
    <location>
        <begin position="52"/>
        <end position="79"/>
    </location>
</feature>
<reference evidence="10" key="1">
    <citation type="submission" date="2022-10" db="EMBL/GenBank/DDBJ databases">
        <authorList>
            <person name="Chen Y."/>
            <person name="Dougan E. K."/>
            <person name="Chan C."/>
            <person name="Rhodes N."/>
            <person name="Thang M."/>
        </authorList>
    </citation>
    <scope>NUCLEOTIDE SEQUENCE</scope>
</reference>
<feature type="domain" description="RRM" evidence="8">
    <location>
        <begin position="311"/>
        <end position="397"/>
    </location>
</feature>
<dbReference type="OrthoDB" id="415459at2759"/>
<evidence type="ECO:0000313" key="10">
    <source>
        <dbReference type="EMBL" id="CAI3996230.1"/>
    </source>
</evidence>
<evidence type="ECO:0000313" key="11">
    <source>
        <dbReference type="EMBL" id="CAL1149605.1"/>
    </source>
</evidence>
<evidence type="ECO:0000256" key="2">
    <source>
        <dbReference type="ARBA" id="ARBA00022737"/>
    </source>
</evidence>
<dbReference type="PROSITE" id="PS50103">
    <property type="entry name" value="ZF_C3H1"/>
    <property type="match status" value="3"/>
</dbReference>
<dbReference type="InterPro" id="IPR045877">
    <property type="entry name" value="ZFP36-like"/>
</dbReference>
<dbReference type="InterPro" id="IPR000571">
    <property type="entry name" value="Znf_CCCH"/>
</dbReference>
<keyword evidence="5" id="KW-0694">RNA-binding</keyword>
<feature type="compositionally biased region" description="Basic and acidic residues" evidence="7">
    <location>
        <begin position="488"/>
        <end position="499"/>
    </location>
</feature>
<feature type="domain" description="C3H1-type" evidence="9">
    <location>
        <begin position="87"/>
        <end position="114"/>
    </location>
</feature>
<keyword evidence="2" id="KW-0677">Repeat</keyword>
<keyword evidence="13" id="KW-1185">Reference proteome</keyword>
<organism evidence="10">
    <name type="scientific">Cladocopium goreaui</name>
    <dbReference type="NCBI Taxonomy" id="2562237"/>
    <lineage>
        <taxon>Eukaryota</taxon>
        <taxon>Sar</taxon>
        <taxon>Alveolata</taxon>
        <taxon>Dinophyceae</taxon>
        <taxon>Suessiales</taxon>
        <taxon>Symbiodiniaceae</taxon>
        <taxon>Cladocopium</taxon>
    </lineage>
</organism>
<feature type="zinc finger region" description="C3H1-type" evidence="6">
    <location>
        <begin position="87"/>
        <end position="114"/>
    </location>
</feature>
<dbReference type="GO" id="GO:0008270">
    <property type="term" value="F:zinc ion binding"/>
    <property type="evidence" value="ECO:0007669"/>
    <property type="project" value="UniProtKB-KW"/>
</dbReference>
<dbReference type="Pfam" id="PF04059">
    <property type="entry name" value="RRM_2"/>
    <property type="match status" value="1"/>
</dbReference>